<gene>
    <name evidence="3" type="ORF">ACFORG_08485</name>
</gene>
<evidence type="ECO:0000256" key="2">
    <source>
        <dbReference type="SAM" id="Phobius"/>
    </source>
</evidence>
<dbReference type="Gene3D" id="1.25.40.10">
    <property type="entry name" value="Tetratricopeptide repeat domain"/>
    <property type="match status" value="1"/>
</dbReference>
<comment type="caution">
    <text evidence="3">The sequence shown here is derived from an EMBL/GenBank/DDBJ whole genome shotgun (WGS) entry which is preliminary data.</text>
</comment>
<dbReference type="InterPro" id="IPR011990">
    <property type="entry name" value="TPR-like_helical_dom_sf"/>
</dbReference>
<evidence type="ECO:0000256" key="1">
    <source>
        <dbReference type="SAM" id="MobiDB-lite"/>
    </source>
</evidence>
<keyword evidence="2" id="KW-0472">Membrane</keyword>
<proteinExistence type="predicted"/>
<evidence type="ECO:0000313" key="3">
    <source>
        <dbReference type="EMBL" id="MFC3613792.1"/>
    </source>
</evidence>
<accession>A0ABV7TE07</accession>
<evidence type="ECO:0008006" key="5">
    <source>
        <dbReference type="Google" id="ProtNLM"/>
    </source>
</evidence>
<keyword evidence="2" id="KW-1133">Transmembrane helix</keyword>
<protein>
    <recommendedName>
        <fullName evidence="5">Tetratricopeptide repeat-containing protein</fullName>
    </recommendedName>
</protein>
<feature type="region of interest" description="Disordered" evidence="1">
    <location>
        <begin position="1"/>
        <end position="23"/>
    </location>
</feature>
<dbReference type="SUPFAM" id="SSF48452">
    <property type="entry name" value="TPR-like"/>
    <property type="match status" value="1"/>
</dbReference>
<dbReference type="EMBL" id="JBHRXI010000008">
    <property type="protein sequence ID" value="MFC3613792.1"/>
    <property type="molecule type" value="Genomic_DNA"/>
</dbReference>
<evidence type="ECO:0000313" key="4">
    <source>
        <dbReference type="Proteomes" id="UP001595629"/>
    </source>
</evidence>
<dbReference type="RefSeq" id="WP_386734986.1">
    <property type="nucleotide sequence ID" value="NZ_JBHRXI010000008.1"/>
</dbReference>
<organism evidence="3 4">
    <name type="scientific">Lutimaribacter marinistellae</name>
    <dbReference type="NCBI Taxonomy" id="1820329"/>
    <lineage>
        <taxon>Bacteria</taxon>
        <taxon>Pseudomonadati</taxon>
        <taxon>Pseudomonadota</taxon>
        <taxon>Alphaproteobacteria</taxon>
        <taxon>Rhodobacterales</taxon>
        <taxon>Roseobacteraceae</taxon>
        <taxon>Lutimaribacter</taxon>
    </lineage>
</organism>
<dbReference type="Proteomes" id="UP001595629">
    <property type="component" value="Unassembled WGS sequence"/>
</dbReference>
<reference evidence="4" key="1">
    <citation type="journal article" date="2019" name="Int. J. Syst. Evol. Microbiol.">
        <title>The Global Catalogue of Microorganisms (GCM) 10K type strain sequencing project: providing services to taxonomists for standard genome sequencing and annotation.</title>
        <authorList>
            <consortium name="The Broad Institute Genomics Platform"/>
            <consortium name="The Broad Institute Genome Sequencing Center for Infectious Disease"/>
            <person name="Wu L."/>
            <person name="Ma J."/>
        </authorList>
    </citation>
    <scope>NUCLEOTIDE SEQUENCE [LARGE SCALE GENOMIC DNA]</scope>
    <source>
        <strain evidence="4">KCTC 42911</strain>
    </source>
</reference>
<keyword evidence="2" id="KW-0812">Transmembrane</keyword>
<keyword evidence="4" id="KW-1185">Reference proteome</keyword>
<sequence length="465" mass="50427">MSVEQGNTRTSDDDAQKNATQIDPQRIRRALKAVLQSPEFDGASRIQAFLQYVVDEYLAGRGDEIRSKTIAEDVYGRTLAQGDDPLAIVRVDAGRLRRRLTAYYDHAGSTDPLRIHVDPGGYCPRFEEQTQPPAVDIPPLAPTQPAIYVPVRRIWVVAAFLIGAAFAAGITSLFVSRSPEPATSFTVATPGNSDEVREALFRLSPARLQASNLAADARELMFPALDRSRLLAALALLEHAILLDPDYFGGHAGAAQIRAILALTATSQTDREALLTQAHHSASRAVALAPSDGWAHSAYALTAYVANDCASALSRSEQARRLGPDDVHVHNFDALIALFCGEIEQALDTAKTWVNDRRSSERLGFGNTIVAAHFFLGQYEAGVEAAFEAIRSGGPVSPLNVAFMAACYSELGKQSSAEESLALLDRAWPGYPLEVIVRSLFVDPALEDRLMDTLTRAGWGSSKRK</sequence>
<feature type="transmembrane region" description="Helical" evidence="2">
    <location>
        <begin position="154"/>
        <end position="175"/>
    </location>
</feature>
<name>A0ABV7TE07_9RHOB</name>